<protein>
    <submittedName>
        <fullName evidence="9">V-type ATP synthase subunit I</fullName>
        <ecNumber evidence="9">3.6.3.14</ecNumber>
    </submittedName>
</protein>
<keyword evidence="7 8" id="KW-0472">Membrane</keyword>
<evidence type="ECO:0000313" key="10">
    <source>
        <dbReference type="Proteomes" id="UP000011944"/>
    </source>
</evidence>
<evidence type="ECO:0000256" key="5">
    <source>
        <dbReference type="ARBA" id="ARBA00022989"/>
    </source>
</evidence>
<evidence type="ECO:0000256" key="3">
    <source>
        <dbReference type="ARBA" id="ARBA00022448"/>
    </source>
</evidence>
<dbReference type="GO" id="GO:0033179">
    <property type="term" value="C:proton-transporting V-type ATPase, V0 domain"/>
    <property type="evidence" value="ECO:0007669"/>
    <property type="project" value="InterPro"/>
</dbReference>
<evidence type="ECO:0000256" key="4">
    <source>
        <dbReference type="ARBA" id="ARBA00022692"/>
    </source>
</evidence>
<dbReference type="EMBL" id="AMXI01000207">
    <property type="protein sequence ID" value="EKN42891.1"/>
    <property type="molecule type" value="Genomic_DNA"/>
</dbReference>
<dbReference type="GO" id="GO:0016471">
    <property type="term" value="C:vacuolar proton-transporting V-type ATPase complex"/>
    <property type="evidence" value="ECO:0007669"/>
    <property type="project" value="TreeGrafter"/>
</dbReference>
<keyword evidence="3" id="KW-0813">Transport</keyword>
<feature type="transmembrane region" description="Helical" evidence="8">
    <location>
        <begin position="171"/>
        <end position="194"/>
    </location>
</feature>
<dbReference type="AlphaFoldDB" id="M1ZU32"/>
<gene>
    <name evidence="9" type="ORF">CFSAN001627_03945</name>
</gene>
<evidence type="ECO:0000256" key="7">
    <source>
        <dbReference type="ARBA" id="ARBA00023136"/>
    </source>
</evidence>
<comment type="subcellular location">
    <subcellularLocation>
        <location evidence="1">Membrane</location>
        <topology evidence="1">Multi-pass membrane protein</topology>
    </subcellularLocation>
</comment>
<reference evidence="9 10" key="1">
    <citation type="submission" date="2012-10" db="EMBL/GenBank/DDBJ databases">
        <authorList>
            <person name="Strain E.A."/>
            <person name="Brown E."/>
            <person name="Allard M.W."/>
            <person name="Gonzalez-Escalona N."/>
            <person name="Timme R."/>
        </authorList>
    </citation>
    <scope>NUCLEOTIDE SEQUENCE [LARGE SCALE GENOMIC DNA]</scope>
    <source>
        <strain evidence="9 10">CFSAN001627</strain>
    </source>
</reference>
<feature type="transmembrane region" description="Helical" evidence="8">
    <location>
        <begin position="200"/>
        <end position="220"/>
    </location>
</feature>
<dbReference type="PANTHER" id="PTHR11629:SF63">
    <property type="entry name" value="V-TYPE PROTON ATPASE SUBUNIT A"/>
    <property type="match status" value="1"/>
</dbReference>
<accession>M1ZU32</accession>
<dbReference type="Pfam" id="PF01496">
    <property type="entry name" value="V_ATPase_I"/>
    <property type="match status" value="1"/>
</dbReference>
<dbReference type="GO" id="GO:0051117">
    <property type="term" value="F:ATPase binding"/>
    <property type="evidence" value="ECO:0007669"/>
    <property type="project" value="TreeGrafter"/>
</dbReference>
<keyword evidence="5 8" id="KW-1133">Transmembrane helix</keyword>
<dbReference type="Proteomes" id="UP000011944">
    <property type="component" value="Unassembled WGS sequence"/>
</dbReference>
<keyword evidence="6" id="KW-0406">Ion transport</keyword>
<sequence>EEIKTIEGIKVFTNKLEDLQIAYEYISLQVDREKASMNILKTDRIVAMEGWVPEESMEELEGLIRQSEGKLYYIEFNDPLDEEEEKVPIMLKNNKIVEPFESITAMYSLPKYKEIDPTPALVPFYLIFFGMMLSDAGYGLIMLICTLLALKTIPMEKATKQMIKLLYYLSYPTIVWGALYGSYFGGIINIPAIWVKPEDSVSSILIISIVFGIIHLYTGLGVK</sequence>
<feature type="transmembrane region" description="Helical" evidence="8">
    <location>
        <begin position="124"/>
        <end position="150"/>
    </location>
</feature>
<feature type="non-terminal residue" evidence="9">
    <location>
        <position position="1"/>
    </location>
</feature>
<evidence type="ECO:0000313" key="9">
    <source>
        <dbReference type="EMBL" id="EKN42891.1"/>
    </source>
</evidence>
<keyword evidence="4 8" id="KW-0812">Transmembrane</keyword>
<evidence type="ECO:0000256" key="1">
    <source>
        <dbReference type="ARBA" id="ARBA00004141"/>
    </source>
</evidence>
<comment type="similarity">
    <text evidence="2">Belongs to the V-ATPase 116 kDa subunit family.</text>
</comment>
<dbReference type="PANTHER" id="PTHR11629">
    <property type="entry name" value="VACUOLAR PROTON ATPASES"/>
    <property type="match status" value="1"/>
</dbReference>
<evidence type="ECO:0000256" key="8">
    <source>
        <dbReference type="SAM" id="Phobius"/>
    </source>
</evidence>
<evidence type="ECO:0000256" key="6">
    <source>
        <dbReference type="ARBA" id="ARBA00023065"/>
    </source>
</evidence>
<dbReference type="InterPro" id="IPR002490">
    <property type="entry name" value="V-ATPase_116kDa_su"/>
</dbReference>
<feature type="non-terminal residue" evidence="9">
    <location>
        <position position="223"/>
    </location>
</feature>
<comment type="caution">
    <text evidence="9">The sequence shown here is derived from an EMBL/GenBank/DDBJ whole genome shotgun (WGS) entry which is preliminary data.</text>
</comment>
<dbReference type="EC" id="3.6.3.14" evidence="9"/>
<name>M1ZU32_CLOBO</name>
<keyword evidence="9" id="KW-0378">Hydrolase</keyword>
<dbReference type="GO" id="GO:0016787">
    <property type="term" value="F:hydrolase activity"/>
    <property type="evidence" value="ECO:0007669"/>
    <property type="project" value="UniProtKB-KW"/>
</dbReference>
<proteinExistence type="inferred from homology"/>
<dbReference type="GO" id="GO:0007035">
    <property type="term" value="P:vacuolar acidification"/>
    <property type="evidence" value="ECO:0007669"/>
    <property type="project" value="TreeGrafter"/>
</dbReference>
<organism evidence="9 10">
    <name type="scientific">Clostridium botulinum CFSAN001627</name>
    <dbReference type="NCBI Taxonomy" id="1232189"/>
    <lineage>
        <taxon>Bacteria</taxon>
        <taxon>Bacillati</taxon>
        <taxon>Bacillota</taxon>
        <taxon>Clostridia</taxon>
        <taxon>Eubacteriales</taxon>
        <taxon>Clostridiaceae</taxon>
        <taxon>Clostridium</taxon>
    </lineage>
</organism>
<reference evidence="9 10" key="2">
    <citation type="submission" date="2013-03" db="EMBL/GenBank/DDBJ databases">
        <title>Diversity in Clostridium botulinum.</title>
        <authorList>
            <person name="Timme R.E."/>
            <person name="Allard M."/>
            <person name="Luo Y."/>
            <person name="Strain E."/>
            <person name="Gonzalez-Escalona N."/>
            <person name="Brown E."/>
        </authorList>
    </citation>
    <scope>NUCLEOTIDE SEQUENCE [LARGE SCALE GENOMIC DNA]</scope>
    <source>
        <strain evidence="9 10">CFSAN001627</strain>
    </source>
</reference>
<dbReference type="GO" id="GO:0046961">
    <property type="term" value="F:proton-transporting ATPase activity, rotational mechanism"/>
    <property type="evidence" value="ECO:0007669"/>
    <property type="project" value="InterPro"/>
</dbReference>
<evidence type="ECO:0000256" key="2">
    <source>
        <dbReference type="ARBA" id="ARBA00009904"/>
    </source>
</evidence>